<evidence type="ECO:0000256" key="1">
    <source>
        <dbReference type="ARBA" id="ARBA00022741"/>
    </source>
</evidence>
<sequence length="245" mass="28405">MSTNYQLSKDEQLLADDSEKYIKDSKKVLIEKFASLEQYPSVSSPTTIFMAGSPGAGKTEYATSIIEGLVNDYKFDPIVHIDADLIRDVLPGYIGDNSYVFQKTITVGVDKIHDSVLKNSQSFIMDSTFSNYTIAHKNIERSVSRERLVHIFYLYQNPFLAWEFTKKRNQKEGRYVPKEFFIDAFFTSRDNVEKVKQEFGKYVTLMLVEKDFSNKVQKLYINKENVVNYVNNPYTRQVLEEKLCV</sequence>
<keyword evidence="1" id="KW-0547">Nucleotide-binding</keyword>
<gene>
    <name evidence="4" type="ORF">DEP93_00015</name>
</gene>
<dbReference type="Gene3D" id="3.40.50.300">
    <property type="entry name" value="P-loop containing nucleotide triphosphate hydrolases"/>
    <property type="match status" value="1"/>
</dbReference>
<dbReference type="GO" id="GO:0016301">
    <property type="term" value="F:kinase activity"/>
    <property type="evidence" value="ECO:0007669"/>
    <property type="project" value="InterPro"/>
</dbReference>
<dbReference type="InterPro" id="IPR027417">
    <property type="entry name" value="P-loop_NTPase"/>
</dbReference>
<accession>A0A3D0ZP12</accession>
<organism evidence="4 5">
    <name type="scientific">candidate division WWE3 bacterium</name>
    <dbReference type="NCBI Taxonomy" id="2053526"/>
    <lineage>
        <taxon>Bacteria</taxon>
        <taxon>Katanobacteria</taxon>
    </lineage>
</organism>
<dbReference type="InterPro" id="IPR010488">
    <property type="entry name" value="Zeta_toxin_domain"/>
</dbReference>
<dbReference type="EMBL" id="DOZN01000001">
    <property type="protein sequence ID" value="HCC41846.1"/>
    <property type="molecule type" value="Genomic_DNA"/>
</dbReference>
<dbReference type="Pfam" id="PF06414">
    <property type="entry name" value="Zeta_toxin"/>
    <property type="match status" value="1"/>
</dbReference>
<dbReference type="AlphaFoldDB" id="A0A3D0ZP12"/>
<name>A0A3D0ZP12_UNCKA</name>
<evidence type="ECO:0000313" key="5">
    <source>
        <dbReference type="Proteomes" id="UP000263336"/>
    </source>
</evidence>
<comment type="caution">
    <text evidence="4">The sequence shown here is derived from an EMBL/GenBank/DDBJ whole genome shotgun (WGS) entry which is preliminary data.</text>
</comment>
<reference evidence="4 5" key="1">
    <citation type="journal article" date="2018" name="Nat. Biotechnol.">
        <title>A standardized bacterial taxonomy based on genome phylogeny substantially revises the tree of life.</title>
        <authorList>
            <person name="Parks D.H."/>
            <person name="Chuvochina M."/>
            <person name="Waite D.W."/>
            <person name="Rinke C."/>
            <person name="Skarshewski A."/>
            <person name="Chaumeil P.A."/>
            <person name="Hugenholtz P."/>
        </authorList>
    </citation>
    <scope>NUCLEOTIDE SEQUENCE [LARGE SCALE GENOMIC DNA]</scope>
    <source>
        <strain evidence="4">UBA11701</strain>
    </source>
</reference>
<evidence type="ECO:0000256" key="2">
    <source>
        <dbReference type="ARBA" id="ARBA00022840"/>
    </source>
</evidence>
<keyword evidence="2" id="KW-0067">ATP-binding</keyword>
<evidence type="ECO:0000259" key="3">
    <source>
        <dbReference type="Pfam" id="PF06414"/>
    </source>
</evidence>
<feature type="domain" description="Zeta toxin" evidence="3">
    <location>
        <begin position="37"/>
        <end position="210"/>
    </location>
</feature>
<dbReference type="SUPFAM" id="SSF52540">
    <property type="entry name" value="P-loop containing nucleoside triphosphate hydrolases"/>
    <property type="match status" value="1"/>
</dbReference>
<dbReference type="GO" id="GO:0005524">
    <property type="term" value="F:ATP binding"/>
    <property type="evidence" value="ECO:0007669"/>
    <property type="project" value="UniProtKB-KW"/>
</dbReference>
<dbReference type="Proteomes" id="UP000263336">
    <property type="component" value="Unassembled WGS sequence"/>
</dbReference>
<evidence type="ECO:0000313" key="4">
    <source>
        <dbReference type="EMBL" id="HCC41846.1"/>
    </source>
</evidence>
<proteinExistence type="predicted"/>
<protein>
    <recommendedName>
        <fullName evidence="3">Zeta toxin domain-containing protein</fullName>
    </recommendedName>
</protein>